<comment type="caution">
    <text evidence="1">The sequence shown here is derived from an EMBL/GenBank/DDBJ whole genome shotgun (WGS) entry which is preliminary data.</text>
</comment>
<sequence>MDYSAIITALRQASAFDLYRLRWAIDRQLDDPRWILAVHARVHLGQTVDFYDPRDNVMHSGIVAELRRKHVVLQLPTGNRILVEYASINLDGVDADIREQPRQGLGRHEVRVGDVVGFQDRDRRPRQGTILRLNDKTVTLQSETMQWRVGYTLLHRVIQSG</sequence>
<evidence type="ECO:0000313" key="2">
    <source>
        <dbReference type="Proteomes" id="UP001596111"/>
    </source>
</evidence>
<dbReference type="RefSeq" id="WP_377329257.1">
    <property type="nucleotide sequence ID" value="NZ_JBHSNG010000024.1"/>
</dbReference>
<evidence type="ECO:0000313" key="1">
    <source>
        <dbReference type="EMBL" id="MFC5582817.1"/>
    </source>
</evidence>
<proteinExistence type="predicted"/>
<name>A0ABW0T128_9GAMM</name>
<dbReference type="Proteomes" id="UP001596111">
    <property type="component" value="Unassembled WGS sequence"/>
</dbReference>
<accession>A0ABW0T128</accession>
<dbReference type="EMBL" id="JBHSNG010000024">
    <property type="protein sequence ID" value="MFC5582817.1"/>
    <property type="molecule type" value="Genomic_DNA"/>
</dbReference>
<protein>
    <submittedName>
        <fullName evidence="1">Uncharacterized protein</fullName>
    </submittedName>
</protein>
<gene>
    <name evidence="1" type="ORF">ACFPPB_17005</name>
</gene>
<organism evidence="1 2">
    <name type="scientific">Rhodanobacter terrae</name>
    <dbReference type="NCBI Taxonomy" id="418647"/>
    <lineage>
        <taxon>Bacteria</taxon>
        <taxon>Pseudomonadati</taxon>
        <taxon>Pseudomonadota</taxon>
        <taxon>Gammaproteobacteria</taxon>
        <taxon>Lysobacterales</taxon>
        <taxon>Rhodanobacteraceae</taxon>
        <taxon>Rhodanobacter</taxon>
    </lineage>
</organism>
<keyword evidence="2" id="KW-1185">Reference proteome</keyword>
<reference evidence="2" key="1">
    <citation type="journal article" date="2019" name="Int. J. Syst. Evol. Microbiol.">
        <title>The Global Catalogue of Microorganisms (GCM) 10K type strain sequencing project: providing services to taxonomists for standard genome sequencing and annotation.</title>
        <authorList>
            <consortium name="The Broad Institute Genomics Platform"/>
            <consortium name="The Broad Institute Genome Sequencing Center for Infectious Disease"/>
            <person name="Wu L."/>
            <person name="Ma J."/>
        </authorList>
    </citation>
    <scope>NUCLEOTIDE SEQUENCE [LARGE SCALE GENOMIC DNA]</scope>
    <source>
        <strain evidence="2">CGMCC 1.13587</strain>
    </source>
</reference>